<proteinExistence type="inferred from homology"/>
<keyword evidence="5" id="KW-1133">Transmembrane helix</keyword>
<feature type="transmembrane region" description="Helical" evidence="5">
    <location>
        <begin position="20"/>
        <end position="41"/>
    </location>
</feature>
<keyword evidence="7" id="KW-1185">Reference proteome</keyword>
<dbReference type="PROSITE" id="PS00061">
    <property type="entry name" value="ADH_SHORT"/>
    <property type="match status" value="1"/>
</dbReference>
<evidence type="ECO:0000256" key="3">
    <source>
        <dbReference type="ARBA" id="ARBA00022857"/>
    </source>
</evidence>
<evidence type="ECO:0000313" key="6">
    <source>
        <dbReference type="EMBL" id="KUI59518.1"/>
    </source>
</evidence>
<keyword evidence="4" id="KW-0560">Oxidoreductase</keyword>
<dbReference type="GO" id="GO:0005783">
    <property type="term" value="C:endoplasmic reticulum"/>
    <property type="evidence" value="ECO:0007669"/>
    <property type="project" value="UniProtKB-SubCell"/>
</dbReference>
<dbReference type="SUPFAM" id="SSF51735">
    <property type="entry name" value="NAD(P)-binding Rossmann-fold domains"/>
    <property type="match status" value="1"/>
</dbReference>
<evidence type="ECO:0000313" key="7">
    <source>
        <dbReference type="Proteomes" id="UP000078576"/>
    </source>
</evidence>
<keyword evidence="5" id="KW-0812">Transmembrane</keyword>
<sequence>MPTRMACMDLSNAVNSGWTGIQSTILYISAFIGGFILVSTLEHVRQFATFYFSTPSKPLQKYRRSGNEPTYALITGGNGGIGYGIALSLVQHGFGVILLGRNGDRLSAAATSLREAIALSTAEDAARGMVMSSADRDRYVKTIMLDPQTATPDQIAESVRESIVKPNLVVSILVNNVGSVPIAHPPYRELVTYTAADIDNIINLNARFMAHLTINMLPILGQIPAQYPLDTALNSGRPSLILNVSSGAKIGLPYQVMYGSTKAFISAFSVGLSRELKASSETNHIDVLAIVAGDVESQSNIAGLLKWSPNSEAYGRYIVEKTDAAIVRGLKEMEPYWLHRLNTVSLGFTPERFVDKGTLDIMLMKMKAMNEATKPKVN</sequence>
<comment type="similarity">
    <text evidence="2">Belongs to the short-chain dehydrogenases/reductases (SDR) family.</text>
</comment>
<evidence type="ECO:0000256" key="2">
    <source>
        <dbReference type="ARBA" id="ARBA00006484"/>
    </source>
</evidence>
<organism evidence="6 7">
    <name type="scientific">Cytospora mali</name>
    <name type="common">Apple Valsa canker fungus</name>
    <name type="synonym">Valsa mali</name>
    <dbReference type="NCBI Taxonomy" id="578113"/>
    <lineage>
        <taxon>Eukaryota</taxon>
        <taxon>Fungi</taxon>
        <taxon>Dikarya</taxon>
        <taxon>Ascomycota</taxon>
        <taxon>Pezizomycotina</taxon>
        <taxon>Sordariomycetes</taxon>
        <taxon>Sordariomycetidae</taxon>
        <taxon>Diaporthales</taxon>
        <taxon>Cytosporaceae</taxon>
        <taxon>Cytospora</taxon>
    </lineage>
</organism>
<dbReference type="InterPro" id="IPR051019">
    <property type="entry name" value="VLCFA-Steroid_DH"/>
</dbReference>
<comment type="subcellular location">
    <subcellularLocation>
        <location evidence="1">Endoplasmic reticulum</location>
    </subcellularLocation>
</comment>
<evidence type="ECO:0000256" key="5">
    <source>
        <dbReference type="SAM" id="Phobius"/>
    </source>
</evidence>
<protein>
    <submittedName>
        <fullName evidence="6">Testosterone 17-beta-dehydrogenase 3</fullName>
    </submittedName>
</protein>
<dbReference type="PRINTS" id="PR00081">
    <property type="entry name" value="GDHRDH"/>
</dbReference>
<dbReference type="EMBL" id="KN714731">
    <property type="protein sequence ID" value="KUI59518.1"/>
    <property type="molecule type" value="Genomic_DNA"/>
</dbReference>
<dbReference type="PANTHER" id="PTHR43899:SF13">
    <property type="entry name" value="RH59310P"/>
    <property type="match status" value="1"/>
</dbReference>
<evidence type="ECO:0000256" key="4">
    <source>
        <dbReference type="ARBA" id="ARBA00023002"/>
    </source>
</evidence>
<reference evidence="7" key="1">
    <citation type="submission" date="2014-12" db="EMBL/GenBank/DDBJ databases">
        <title>Genome Sequence of Valsa Canker Pathogens Uncovers a Specific Adaption of Colonization on Woody Bark.</title>
        <authorList>
            <person name="Yin Z."/>
            <person name="Liu H."/>
            <person name="Gao X."/>
            <person name="Li Z."/>
            <person name="Song N."/>
            <person name="Ke X."/>
            <person name="Dai Q."/>
            <person name="Wu Y."/>
            <person name="Sun Y."/>
            <person name="Xu J.-R."/>
            <person name="Kang Z.K."/>
            <person name="Wang L."/>
            <person name="Huang L."/>
        </authorList>
    </citation>
    <scope>NUCLEOTIDE SEQUENCE [LARGE SCALE GENOMIC DNA]</scope>
    <source>
        <strain evidence="7">SXYL134</strain>
    </source>
</reference>
<accession>A0A194V6K3</accession>
<dbReference type="AlphaFoldDB" id="A0A194V6K3"/>
<keyword evidence="3" id="KW-0521">NADP</keyword>
<gene>
    <name evidence="6" type="ORF">VP1G_06752</name>
</gene>
<dbReference type="GO" id="GO:0016491">
    <property type="term" value="F:oxidoreductase activity"/>
    <property type="evidence" value="ECO:0007669"/>
    <property type="project" value="UniProtKB-KW"/>
</dbReference>
<dbReference type="Pfam" id="PF00106">
    <property type="entry name" value="adh_short"/>
    <property type="match status" value="1"/>
</dbReference>
<evidence type="ECO:0000256" key="1">
    <source>
        <dbReference type="ARBA" id="ARBA00004240"/>
    </source>
</evidence>
<name>A0A194V6K3_CYTMA</name>
<keyword evidence="5" id="KW-0472">Membrane</keyword>
<dbReference type="PANTHER" id="PTHR43899">
    <property type="entry name" value="RH59310P"/>
    <property type="match status" value="1"/>
</dbReference>
<dbReference type="Proteomes" id="UP000078576">
    <property type="component" value="Unassembled WGS sequence"/>
</dbReference>
<dbReference type="InterPro" id="IPR002347">
    <property type="entry name" value="SDR_fam"/>
</dbReference>
<dbReference type="InterPro" id="IPR020904">
    <property type="entry name" value="Sc_DH/Rdtase_CS"/>
</dbReference>
<dbReference type="InterPro" id="IPR036291">
    <property type="entry name" value="NAD(P)-bd_dom_sf"/>
</dbReference>
<dbReference type="Gene3D" id="3.40.50.720">
    <property type="entry name" value="NAD(P)-binding Rossmann-like Domain"/>
    <property type="match status" value="1"/>
</dbReference>
<dbReference type="STRING" id="694573.A0A194V6K3"/>
<dbReference type="OrthoDB" id="47007at2759"/>